<proteinExistence type="predicted"/>
<comment type="caution">
    <text evidence="2">The sequence shown here is derived from an EMBL/GenBank/DDBJ whole genome shotgun (WGS) entry which is preliminary data.</text>
</comment>
<dbReference type="EMBL" id="NIBT01000008">
    <property type="protein sequence ID" value="PHM24604.1"/>
    <property type="molecule type" value="Genomic_DNA"/>
</dbReference>
<dbReference type="Gene3D" id="1.10.260.40">
    <property type="entry name" value="lambda repressor-like DNA-binding domains"/>
    <property type="match status" value="1"/>
</dbReference>
<accession>A0A2D0IRX5</accession>
<sequence length="141" mass="16055">MTKMSLGERLKKERERLGFSQSDFAEMVGASRKSQIRWEKNESAPGADAISLWAKAGLDVMYLITGQAQQSIFTAQKNNEIDEELLGKIVRQLDSIARQSNRRWTADELVLQSSKIYNFLIKESAVDDARIDRVLKLVINH</sequence>
<dbReference type="InterPro" id="IPR001387">
    <property type="entry name" value="Cro/C1-type_HTH"/>
</dbReference>
<organism evidence="2 3">
    <name type="scientific">Xenorhabdus ehlersii</name>
    <dbReference type="NCBI Taxonomy" id="290111"/>
    <lineage>
        <taxon>Bacteria</taxon>
        <taxon>Pseudomonadati</taxon>
        <taxon>Pseudomonadota</taxon>
        <taxon>Gammaproteobacteria</taxon>
        <taxon>Enterobacterales</taxon>
        <taxon>Morganellaceae</taxon>
        <taxon>Xenorhabdus</taxon>
    </lineage>
</organism>
<gene>
    <name evidence="2" type="ORF">Xehl_01854</name>
</gene>
<evidence type="ECO:0000313" key="2">
    <source>
        <dbReference type="EMBL" id="PHM24604.1"/>
    </source>
</evidence>
<reference evidence="2 3" key="1">
    <citation type="journal article" date="2017" name="Nat. Microbiol.">
        <title>Natural product diversity associated with the nematode symbionts Photorhabdus and Xenorhabdus.</title>
        <authorList>
            <person name="Tobias N.J."/>
            <person name="Wolff H."/>
            <person name="Djahanschiri B."/>
            <person name="Grundmann F."/>
            <person name="Kronenwerth M."/>
            <person name="Shi Y.M."/>
            <person name="Simonyi S."/>
            <person name="Grun P."/>
            <person name="Shapiro-Ilan D."/>
            <person name="Pidot S.J."/>
            <person name="Stinear T.P."/>
            <person name="Ebersberger I."/>
            <person name="Bode H.B."/>
        </authorList>
    </citation>
    <scope>NUCLEOTIDE SEQUENCE [LARGE SCALE GENOMIC DNA]</scope>
    <source>
        <strain evidence="2 3">DSM 16337</strain>
    </source>
</reference>
<evidence type="ECO:0000313" key="3">
    <source>
        <dbReference type="Proteomes" id="UP000225605"/>
    </source>
</evidence>
<evidence type="ECO:0000259" key="1">
    <source>
        <dbReference type="PROSITE" id="PS50943"/>
    </source>
</evidence>
<name>A0A2D0IRX5_9GAMM</name>
<dbReference type="AlphaFoldDB" id="A0A2D0IRX5"/>
<dbReference type="SUPFAM" id="SSF47413">
    <property type="entry name" value="lambda repressor-like DNA-binding domains"/>
    <property type="match status" value="1"/>
</dbReference>
<dbReference type="CDD" id="cd00093">
    <property type="entry name" value="HTH_XRE"/>
    <property type="match status" value="1"/>
</dbReference>
<feature type="domain" description="HTH cro/C1-type" evidence="1">
    <location>
        <begin position="10"/>
        <end position="50"/>
    </location>
</feature>
<dbReference type="GO" id="GO:0003677">
    <property type="term" value="F:DNA binding"/>
    <property type="evidence" value="ECO:0007669"/>
    <property type="project" value="InterPro"/>
</dbReference>
<dbReference type="SMART" id="SM00530">
    <property type="entry name" value="HTH_XRE"/>
    <property type="match status" value="1"/>
</dbReference>
<dbReference type="Pfam" id="PF01381">
    <property type="entry name" value="HTH_3"/>
    <property type="match status" value="1"/>
</dbReference>
<protein>
    <submittedName>
        <fullName evidence="2">Transcriptional regulator</fullName>
    </submittedName>
</protein>
<dbReference type="InterPro" id="IPR010982">
    <property type="entry name" value="Lambda_DNA-bd_dom_sf"/>
</dbReference>
<dbReference type="PROSITE" id="PS50943">
    <property type="entry name" value="HTH_CROC1"/>
    <property type="match status" value="1"/>
</dbReference>
<dbReference type="Proteomes" id="UP000225605">
    <property type="component" value="Unassembled WGS sequence"/>
</dbReference>